<protein>
    <recommendedName>
        <fullName evidence="3">ParB/Sulfiredoxin domain-containing protein</fullName>
    </recommendedName>
</protein>
<comment type="caution">
    <text evidence="1">The sequence shown here is derived from an EMBL/GenBank/DDBJ whole genome shotgun (WGS) entry which is preliminary data.</text>
</comment>
<accession>A0A5N5W1B2</accession>
<keyword evidence="2" id="KW-1185">Reference proteome</keyword>
<feature type="non-terminal residue" evidence="1">
    <location>
        <position position="223"/>
    </location>
</feature>
<dbReference type="AlphaFoldDB" id="A0A5N5W1B2"/>
<evidence type="ECO:0008006" key="3">
    <source>
        <dbReference type="Google" id="ProtNLM"/>
    </source>
</evidence>
<proteinExistence type="predicted"/>
<evidence type="ECO:0000313" key="2">
    <source>
        <dbReference type="Proteomes" id="UP000327000"/>
    </source>
</evidence>
<organism evidence="1 2">
    <name type="scientific">Streptomyces mobaraensis</name>
    <name type="common">Streptoverticillium mobaraense</name>
    <dbReference type="NCBI Taxonomy" id="35621"/>
    <lineage>
        <taxon>Bacteria</taxon>
        <taxon>Bacillati</taxon>
        <taxon>Actinomycetota</taxon>
        <taxon>Actinomycetes</taxon>
        <taxon>Kitasatosporales</taxon>
        <taxon>Streptomycetaceae</taxon>
        <taxon>Streptomyces</taxon>
    </lineage>
</organism>
<sequence length="223" mass="24744">MKAPAYPAPKTLRELDRLLANSTGPSAHIIVLHPPLAARLLRRNTKNRNLRTAMVEDYVRDIQAGTWPLNGEAIKLDAQGNVLDGQHRLHAVVKADEPVTTFIVGGLPPEAQTTMDSGMRRTTADALSLADETNDITVAAILRKVWSWQQGDRRFTRRISPTTTESRALLEKHPEIRRSAEIAMRTRAAFPHIPQSALGTAHFLFNAIDPDGCAWFFQRLGDG</sequence>
<dbReference type="Proteomes" id="UP000327000">
    <property type="component" value="Unassembled WGS sequence"/>
</dbReference>
<evidence type="ECO:0000313" key="1">
    <source>
        <dbReference type="EMBL" id="KAB7835483.1"/>
    </source>
</evidence>
<dbReference type="RefSeq" id="WP_152265261.1">
    <property type="nucleotide sequence ID" value="NZ_VOKX01000107.1"/>
</dbReference>
<dbReference type="OrthoDB" id="950695at2"/>
<dbReference type="EMBL" id="VOKX01000107">
    <property type="protein sequence ID" value="KAB7835483.1"/>
    <property type="molecule type" value="Genomic_DNA"/>
</dbReference>
<gene>
    <name evidence="1" type="ORF">FRZ00_26660</name>
</gene>
<reference evidence="1 2" key="1">
    <citation type="journal article" date="2019" name="Microb. Cell Fact.">
        <title>Exploring novel herbicidin analogues by transcriptional regulator overexpression and MS/MS molecular networking.</title>
        <authorList>
            <person name="Shi Y."/>
            <person name="Gu R."/>
            <person name="Li Y."/>
            <person name="Wang X."/>
            <person name="Ren W."/>
            <person name="Li X."/>
            <person name="Wang L."/>
            <person name="Xie Y."/>
            <person name="Hong B."/>
        </authorList>
    </citation>
    <scope>NUCLEOTIDE SEQUENCE [LARGE SCALE GENOMIC DNA]</scope>
    <source>
        <strain evidence="1 2">US-43</strain>
    </source>
</reference>
<name>A0A5N5W1B2_STRMB</name>